<evidence type="ECO:0000256" key="1">
    <source>
        <dbReference type="SAM" id="MobiDB-lite"/>
    </source>
</evidence>
<feature type="region of interest" description="Disordered" evidence="1">
    <location>
        <begin position="1"/>
        <end position="23"/>
    </location>
</feature>
<dbReference type="OrthoDB" id="2507498at2759"/>
<feature type="compositionally biased region" description="Pro residues" evidence="1">
    <location>
        <begin position="169"/>
        <end position="178"/>
    </location>
</feature>
<sequence>MPCTPLRRRHDSNEAHCPTPGKRCRKTHVPAIASTNSSQCSTLTEWPDVSTLSAQQIKAYLHNHNRTFKSTDQRCQLVYKYKHLSGQSSSANQNQYSSCTQASRETKEVSSGDKSPTANAPSSSYVQTPVDLKRTEGPPDESNNNPTSSRTSVSAQDPLIPVSTSKTPQPSPYHPNPLTPTACHNPLASPTYIPHNPIESTSAMPYNPVASTLAIPFYSISDPPIPTRPNLDSLPSIPSWRDGISAPTDHHCSANLQEVVGALKHFTNHASEQNSKIICRMDLIVDKLSAIDLNPLPFTNSSTPSPSSHGRPNNTDPEIKYDSSEEDDHPDSPLCDPQFPYPGGPGHHEASQQTLKIIWRAMRQAGMRSFQPSLDEPFTTPENRFCWTFAFKLFLKLVSFGKYEGINLDITNEQVIWNALQNHVQHRLMSKYCQQQWSVDHKEKHKKMCRRLAPLTKTRQARVSFLLAQPPLMALIPIVEECCSDDETANEYEEERPNQPYSKNSQQKQCKILKLPWHNPRLDRIMQIIDKLRQPVDDQNPNAPKNSRSRIHNEHRHPVIEPPLIETSSPDCPYHIFDLQGANPPLLHISLIAVLLHVFEHFSSPTCLLLSKANLDLVKIILTQGLVQSQPHRMLTHAENTLLQALPLDIRTIMKSLHLDPVLTYLVCYSKCYSMYPINSNIPLNCMHITVAHADDGPGSTDEIDDNHPVITNQICGTPLFSAARNKMVPLWHYATQHLFKWLAHFFAQPNIENELERCVSFQNSL</sequence>
<reference evidence="2" key="1">
    <citation type="submission" date="2021-03" db="EMBL/GenBank/DDBJ databases">
        <title>Draft genome sequence of rust myrtle Austropuccinia psidii MF-1, a brazilian biotype.</title>
        <authorList>
            <person name="Quecine M.C."/>
            <person name="Pachon D.M.R."/>
            <person name="Bonatelli M.L."/>
            <person name="Correr F.H."/>
            <person name="Franceschini L.M."/>
            <person name="Leite T.F."/>
            <person name="Margarido G.R.A."/>
            <person name="Almeida C.A."/>
            <person name="Ferrarezi J.A."/>
            <person name="Labate C.A."/>
        </authorList>
    </citation>
    <scope>NUCLEOTIDE SEQUENCE</scope>
    <source>
        <strain evidence="2">MF-1</strain>
    </source>
</reference>
<feature type="compositionally biased region" description="Low complexity" evidence="1">
    <location>
        <begin position="297"/>
        <end position="308"/>
    </location>
</feature>
<feature type="region of interest" description="Disordered" evidence="1">
    <location>
        <begin position="487"/>
        <end position="507"/>
    </location>
</feature>
<proteinExistence type="predicted"/>
<feature type="compositionally biased region" description="Polar residues" evidence="1">
    <location>
        <begin position="112"/>
        <end position="127"/>
    </location>
</feature>
<accession>A0A9Q3HXR7</accession>
<dbReference type="AlphaFoldDB" id="A0A9Q3HXR7"/>
<feature type="region of interest" description="Disordered" evidence="1">
    <location>
        <begin position="297"/>
        <end position="349"/>
    </location>
</feature>
<protein>
    <submittedName>
        <fullName evidence="2">Uncharacterized protein</fullName>
    </submittedName>
</protein>
<dbReference type="Proteomes" id="UP000765509">
    <property type="component" value="Unassembled WGS sequence"/>
</dbReference>
<organism evidence="2 3">
    <name type="scientific">Austropuccinia psidii MF-1</name>
    <dbReference type="NCBI Taxonomy" id="1389203"/>
    <lineage>
        <taxon>Eukaryota</taxon>
        <taxon>Fungi</taxon>
        <taxon>Dikarya</taxon>
        <taxon>Basidiomycota</taxon>
        <taxon>Pucciniomycotina</taxon>
        <taxon>Pucciniomycetes</taxon>
        <taxon>Pucciniales</taxon>
        <taxon>Sphaerophragmiaceae</taxon>
        <taxon>Austropuccinia</taxon>
    </lineage>
</organism>
<gene>
    <name evidence="2" type="ORF">O181_058544</name>
</gene>
<feature type="region of interest" description="Disordered" evidence="1">
    <location>
        <begin position="86"/>
        <end position="185"/>
    </location>
</feature>
<feature type="compositionally biased region" description="Basic residues" evidence="1">
    <location>
        <begin position="1"/>
        <end position="10"/>
    </location>
</feature>
<dbReference type="EMBL" id="AVOT02026906">
    <property type="protein sequence ID" value="MBW0518829.1"/>
    <property type="molecule type" value="Genomic_DNA"/>
</dbReference>
<keyword evidence="3" id="KW-1185">Reference proteome</keyword>
<comment type="caution">
    <text evidence="2">The sequence shown here is derived from an EMBL/GenBank/DDBJ whole genome shotgun (WGS) entry which is preliminary data.</text>
</comment>
<evidence type="ECO:0000313" key="2">
    <source>
        <dbReference type="EMBL" id="MBW0518829.1"/>
    </source>
</evidence>
<feature type="compositionally biased region" description="Low complexity" evidence="1">
    <location>
        <begin position="86"/>
        <end position="98"/>
    </location>
</feature>
<feature type="compositionally biased region" description="Polar residues" evidence="1">
    <location>
        <begin position="141"/>
        <end position="155"/>
    </location>
</feature>
<evidence type="ECO:0000313" key="3">
    <source>
        <dbReference type="Proteomes" id="UP000765509"/>
    </source>
</evidence>
<name>A0A9Q3HXR7_9BASI</name>